<dbReference type="EMBL" id="SLYC01000004">
    <property type="protein sequence ID" value="TCQ05916.1"/>
    <property type="molecule type" value="Genomic_DNA"/>
</dbReference>
<dbReference type="InterPro" id="IPR001431">
    <property type="entry name" value="Pept_M16_Zn_BS"/>
</dbReference>
<evidence type="ECO:0000259" key="3">
    <source>
        <dbReference type="Pfam" id="PF00675"/>
    </source>
</evidence>
<dbReference type="GO" id="GO:0004222">
    <property type="term" value="F:metalloendopeptidase activity"/>
    <property type="evidence" value="ECO:0007669"/>
    <property type="project" value="InterPro"/>
</dbReference>
<dbReference type="Pfam" id="PF00675">
    <property type="entry name" value="Peptidase_M16"/>
    <property type="match status" value="1"/>
</dbReference>
<dbReference type="InterPro" id="IPR011249">
    <property type="entry name" value="Metalloenz_LuxS/M16"/>
</dbReference>
<dbReference type="Proteomes" id="UP000295504">
    <property type="component" value="Unassembled WGS sequence"/>
</dbReference>
<organism evidence="5 6">
    <name type="scientific">Serpentinicella alkaliphila</name>
    <dbReference type="NCBI Taxonomy" id="1734049"/>
    <lineage>
        <taxon>Bacteria</taxon>
        <taxon>Bacillati</taxon>
        <taxon>Bacillota</taxon>
        <taxon>Clostridia</taxon>
        <taxon>Peptostreptococcales</taxon>
        <taxon>Natronincolaceae</taxon>
        <taxon>Serpentinicella</taxon>
    </lineage>
</organism>
<dbReference type="OrthoDB" id="9811314at2"/>
<dbReference type="GO" id="GO:0006508">
    <property type="term" value="P:proteolysis"/>
    <property type="evidence" value="ECO:0007669"/>
    <property type="project" value="InterPro"/>
</dbReference>
<dbReference type="FunFam" id="3.30.830.10:FF:000008">
    <property type="entry name" value="Mitochondrial-processing peptidase subunit beta"/>
    <property type="match status" value="1"/>
</dbReference>
<dbReference type="InterPro" id="IPR050361">
    <property type="entry name" value="MPP/UQCRC_Complex"/>
</dbReference>
<accession>A0A4R2TSL8</accession>
<keyword evidence="6" id="KW-1185">Reference proteome</keyword>
<comment type="similarity">
    <text evidence="1 2">Belongs to the peptidase M16 family.</text>
</comment>
<dbReference type="InterPro" id="IPR011765">
    <property type="entry name" value="Pept_M16_N"/>
</dbReference>
<dbReference type="SUPFAM" id="SSF63411">
    <property type="entry name" value="LuxS/MPP-like metallohydrolase"/>
    <property type="match status" value="2"/>
</dbReference>
<dbReference type="InterPro" id="IPR007863">
    <property type="entry name" value="Peptidase_M16_C"/>
</dbReference>
<name>A0A4R2TSL8_9FIRM</name>
<comment type="caution">
    <text evidence="5">The sequence shown here is derived from an EMBL/GenBank/DDBJ whole genome shotgun (WGS) entry which is preliminary data.</text>
</comment>
<feature type="domain" description="Peptidase M16 C-terminal" evidence="4">
    <location>
        <begin position="165"/>
        <end position="340"/>
    </location>
</feature>
<dbReference type="AlphaFoldDB" id="A0A4R2TSL8"/>
<dbReference type="RefSeq" id="WP_132847652.1">
    <property type="nucleotide sequence ID" value="NZ_CP058648.1"/>
</dbReference>
<evidence type="ECO:0000256" key="1">
    <source>
        <dbReference type="ARBA" id="ARBA00007261"/>
    </source>
</evidence>
<proteinExistence type="inferred from homology"/>
<evidence type="ECO:0000313" key="6">
    <source>
        <dbReference type="Proteomes" id="UP000295504"/>
    </source>
</evidence>
<evidence type="ECO:0000256" key="2">
    <source>
        <dbReference type="RuleBase" id="RU004447"/>
    </source>
</evidence>
<dbReference type="PROSITE" id="PS00143">
    <property type="entry name" value="INSULINASE"/>
    <property type="match status" value="1"/>
</dbReference>
<evidence type="ECO:0000313" key="5">
    <source>
        <dbReference type="EMBL" id="TCQ05916.1"/>
    </source>
</evidence>
<dbReference type="Pfam" id="PF05193">
    <property type="entry name" value="Peptidase_M16_C"/>
    <property type="match status" value="1"/>
</dbReference>
<reference evidence="5 6" key="1">
    <citation type="submission" date="2019-03" db="EMBL/GenBank/DDBJ databases">
        <title>Genomic Encyclopedia of Type Strains, Phase IV (KMG-IV): sequencing the most valuable type-strain genomes for metagenomic binning, comparative biology and taxonomic classification.</title>
        <authorList>
            <person name="Goeker M."/>
        </authorList>
    </citation>
    <scope>NUCLEOTIDE SEQUENCE [LARGE SCALE GENOMIC DNA]</scope>
    <source>
        <strain evidence="5 6">DSM 100013</strain>
    </source>
</reference>
<gene>
    <name evidence="5" type="ORF">EDD79_100497</name>
</gene>
<sequence>MYKRHKLNNGLRIITENIPYVKSITLGIWIKTGSKNENLNNNGIAHFIEHMLFKGTSNRTAKEIAEQVDGVGGQINAFTSKEYTCYYMKLLDSHLDLAVDILSDMLFNSKFDSQEIKKERSVIFEEISMYDDSPEDLVHELLAKTLLKNSTLGYPILGTEESLNKINRDVMLGYTNANYVANNSVISVAGNFDEESLLKAIDSKFGKWHQNHNIEQPNDKILYNFEHVFKQKDIEQTHFCLGFPGKSLKSNNLYPLYILNNVIGGSMSSRLFQKVREEHGLVYSIYSYPSSYADAGLLAIYAGMNPGNLDEVCSLIFKELTDIKNNGISEEDLAKTKEQLKGNYIIGLESTSSRMSSIGKAELLLGKINSPKEVIELIDSVTIKDIKYTIEQVIDFNKMTTAMISKEDKTENIKKHI</sequence>
<dbReference type="PANTHER" id="PTHR11851:SF49">
    <property type="entry name" value="MITOCHONDRIAL-PROCESSING PEPTIDASE SUBUNIT ALPHA"/>
    <property type="match status" value="1"/>
</dbReference>
<feature type="domain" description="Peptidase M16 N-terminal" evidence="3">
    <location>
        <begin position="12"/>
        <end position="159"/>
    </location>
</feature>
<protein>
    <submittedName>
        <fullName evidence="5">Putative Zn-dependent peptidase</fullName>
    </submittedName>
</protein>
<dbReference type="GO" id="GO:0046872">
    <property type="term" value="F:metal ion binding"/>
    <property type="evidence" value="ECO:0007669"/>
    <property type="project" value="InterPro"/>
</dbReference>
<dbReference type="PANTHER" id="PTHR11851">
    <property type="entry name" value="METALLOPROTEASE"/>
    <property type="match status" value="1"/>
</dbReference>
<evidence type="ECO:0000259" key="4">
    <source>
        <dbReference type="Pfam" id="PF05193"/>
    </source>
</evidence>
<dbReference type="Gene3D" id="3.30.830.10">
    <property type="entry name" value="Metalloenzyme, LuxS/M16 peptidase-like"/>
    <property type="match status" value="2"/>
</dbReference>